<accession>A0A5B9D944</accession>
<dbReference type="EMBL" id="CP042905">
    <property type="protein sequence ID" value="QEE15622.1"/>
    <property type="molecule type" value="Genomic_DNA"/>
</dbReference>
<name>A0A5B9D944_9ARCH</name>
<evidence type="ECO:0000313" key="2">
    <source>
        <dbReference type="Proteomes" id="UP000321408"/>
    </source>
</evidence>
<dbReference type="GeneID" id="41329443"/>
<dbReference type="RefSeq" id="WP_147662525.1">
    <property type="nucleotide sequence ID" value="NZ_CP042905.2"/>
</dbReference>
<reference evidence="1 2" key="1">
    <citation type="journal article" date="2020" name="Nature">
        <title>Isolation of an archaeon at the prokaryote-eukaryote interface.</title>
        <authorList>
            <person name="Imachi H."/>
            <person name="Nobu M.K."/>
            <person name="Nakahara N."/>
            <person name="Morono Y."/>
            <person name="Ogawara M."/>
            <person name="Takaki Y."/>
            <person name="Takano Y."/>
            <person name="Uematsu K."/>
            <person name="Ikuta T."/>
            <person name="Ito M."/>
            <person name="Matsui Y."/>
            <person name="Miyazaki M."/>
            <person name="Murata K."/>
            <person name="Saito Y."/>
            <person name="Sakai S."/>
            <person name="Song C."/>
            <person name="Tasumi E."/>
            <person name="Yamanaka Y."/>
            <person name="Yamaguchi T."/>
            <person name="Kamagata Y."/>
            <person name="Tamaki H."/>
            <person name="Takai K."/>
        </authorList>
    </citation>
    <scope>NUCLEOTIDE SEQUENCE [LARGE SCALE GENOMIC DNA]</scope>
    <source>
        <strain evidence="1 2">MK-D1</strain>
    </source>
</reference>
<evidence type="ECO:0000313" key="1">
    <source>
        <dbReference type="EMBL" id="QEE15622.1"/>
    </source>
</evidence>
<dbReference type="AlphaFoldDB" id="A0A5B9D944"/>
<keyword evidence="2" id="KW-1185">Reference proteome</keyword>
<dbReference type="KEGG" id="psyt:DSAG12_01448"/>
<proteinExistence type="predicted"/>
<gene>
    <name evidence="1" type="ORF">DSAG12_01448</name>
</gene>
<reference evidence="1 2" key="2">
    <citation type="journal article" date="2024" name="Int. J. Syst. Evol. Microbiol.">
        <title>Promethearchaeum syntrophicum gen. nov., sp. nov., an anaerobic, obligately syntrophic archaeon, the first isolate of the lineage 'Asgard' archaea, and proposal of the new archaeal phylum Promethearchaeota phyl. nov. and kingdom Promethearchaeati regn. nov.</title>
        <authorList>
            <person name="Imachi H."/>
            <person name="Nobu M.K."/>
            <person name="Kato S."/>
            <person name="Takaki Y."/>
            <person name="Miyazaki M."/>
            <person name="Miyata M."/>
            <person name="Ogawara M."/>
            <person name="Saito Y."/>
            <person name="Sakai S."/>
            <person name="Tahara Y.O."/>
            <person name="Takano Y."/>
            <person name="Tasumi E."/>
            <person name="Uematsu K."/>
            <person name="Yoshimura T."/>
            <person name="Itoh T."/>
            <person name="Ohkuma M."/>
            <person name="Takai K."/>
        </authorList>
    </citation>
    <scope>NUCLEOTIDE SEQUENCE [LARGE SCALE GENOMIC DNA]</scope>
    <source>
        <strain evidence="1 2">MK-D1</strain>
    </source>
</reference>
<sequence>MAKKNTITKKPTTLDMLHEFAEYTGKEFAEVKNLYEKMLIKEKEKNFNKWDGKILDKRVLVKLRNLYDESQFVLYSKKFNSMWFLYFSKNV</sequence>
<organism evidence="1 2">
    <name type="scientific">Promethearchaeum syntrophicum</name>
    <dbReference type="NCBI Taxonomy" id="2594042"/>
    <lineage>
        <taxon>Archaea</taxon>
        <taxon>Promethearchaeati</taxon>
        <taxon>Promethearchaeota</taxon>
        <taxon>Promethearchaeia</taxon>
        <taxon>Promethearchaeales</taxon>
        <taxon>Promethearchaeaceae</taxon>
        <taxon>Promethearchaeum</taxon>
    </lineage>
</organism>
<protein>
    <submittedName>
        <fullName evidence="1">Uncharacterized protein</fullName>
    </submittedName>
</protein>
<dbReference type="Proteomes" id="UP000321408">
    <property type="component" value="Chromosome"/>
</dbReference>